<name>A0ABY6XN68_9BURK</name>
<dbReference type="Proteomes" id="UP000494120">
    <property type="component" value="Unassembled WGS sequence"/>
</dbReference>
<reference evidence="1 2" key="1">
    <citation type="submission" date="2019-09" db="EMBL/GenBank/DDBJ databases">
        <authorList>
            <person name="Depoorter E."/>
        </authorList>
    </citation>
    <scope>NUCLEOTIDE SEQUENCE [LARGE SCALE GENOMIC DNA]</scope>
    <source>
        <strain evidence="1 2">R-17378</strain>
    </source>
</reference>
<keyword evidence="2" id="KW-1185">Reference proteome</keyword>
<comment type="caution">
    <text evidence="1">The sequence shown here is derived from an EMBL/GenBank/DDBJ whole genome shotgun (WGS) entry which is preliminary data.</text>
</comment>
<gene>
    <name evidence="1" type="ORF">BLA17378_01965</name>
</gene>
<evidence type="ECO:0000313" key="2">
    <source>
        <dbReference type="Proteomes" id="UP000494120"/>
    </source>
</evidence>
<dbReference type="EMBL" id="CABVQG010000006">
    <property type="protein sequence ID" value="VWC58822.1"/>
    <property type="molecule type" value="Genomic_DNA"/>
</dbReference>
<evidence type="ECO:0000313" key="1">
    <source>
        <dbReference type="EMBL" id="VWC58822.1"/>
    </source>
</evidence>
<accession>A0ABY6XN68</accession>
<proteinExistence type="predicted"/>
<sequence length="49" mass="5325">MNELSDYDRKNPIVLDTVGGYATSDVADRVAGVRRQPTNALCCRSLLVA</sequence>
<protein>
    <submittedName>
        <fullName evidence="1">Uncharacterized protein</fullName>
    </submittedName>
</protein>
<organism evidence="1 2">
    <name type="scientific">Burkholderia aenigmatica</name>
    <dbReference type="NCBI Taxonomy" id="2015348"/>
    <lineage>
        <taxon>Bacteria</taxon>
        <taxon>Pseudomonadati</taxon>
        <taxon>Pseudomonadota</taxon>
        <taxon>Betaproteobacteria</taxon>
        <taxon>Burkholderiales</taxon>
        <taxon>Burkholderiaceae</taxon>
        <taxon>Burkholderia</taxon>
        <taxon>Burkholderia cepacia complex</taxon>
    </lineage>
</organism>